<keyword evidence="1" id="KW-1185">Reference proteome</keyword>
<sequence>MWNEFPAFEANPARRHDRIRIGAASSPFGPLLFRSFSSGSENLTKKPLSLLIRCRSPHQSGRPECQKETEEIKP</sequence>
<dbReference type="Proteomes" id="UP000887564">
    <property type="component" value="Unplaced"/>
</dbReference>
<protein>
    <submittedName>
        <fullName evidence="2">Uncharacterized protein</fullName>
    </submittedName>
</protein>
<dbReference type="WBParaSite" id="PEQ_0000991401-mRNA-1">
    <property type="protein sequence ID" value="PEQ_0000991401-mRNA-1"/>
    <property type="gene ID" value="PEQ_0000991401"/>
</dbReference>
<evidence type="ECO:0000313" key="1">
    <source>
        <dbReference type="Proteomes" id="UP000887564"/>
    </source>
</evidence>
<evidence type="ECO:0000313" key="2">
    <source>
        <dbReference type="WBParaSite" id="PEQ_0000991401-mRNA-1"/>
    </source>
</evidence>
<proteinExistence type="predicted"/>
<organism evidence="1 2">
    <name type="scientific">Parascaris equorum</name>
    <name type="common">Equine roundworm</name>
    <dbReference type="NCBI Taxonomy" id="6256"/>
    <lineage>
        <taxon>Eukaryota</taxon>
        <taxon>Metazoa</taxon>
        <taxon>Ecdysozoa</taxon>
        <taxon>Nematoda</taxon>
        <taxon>Chromadorea</taxon>
        <taxon>Rhabditida</taxon>
        <taxon>Spirurina</taxon>
        <taxon>Ascaridomorpha</taxon>
        <taxon>Ascaridoidea</taxon>
        <taxon>Ascarididae</taxon>
        <taxon>Parascaris</taxon>
    </lineage>
</organism>
<dbReference type="AlphaFoldDB" id="A0A914RYG0"/>
<reference evidence="2" key="1">
    <citation type="submission" date="2022-11" db="UniProtKB">
        <authorList>
            <consortium name="WormBaseParasite"/>
        </authorList>
    </citation>
    <scope>IDENTIFICATION</scope>
</reference>
<name>A0A914RYG0_PAREQ</name>
<accession>A0A914RYG0</accession>